<dbReference type="EMBL" id="MAAF01000118">
    <property type="protein sequence ID" value="OUR75035.1"/>
    <property type="molecule type" value="Genomic_DNA"/>
</dbReference>
<evidence type="ECO:0000313" key="2">
    <source>
        <dbReference type="EMBL" id="OUR75035.1"/>
    </source>
</evidence>
<dbReference type="Pfam" id="PF16074">
    <property type="entry name" value="PilW"/>
    <property type="match status" value="1"/>
</dbReference>
<comment type="caution">
    <text evidence="2">The sequence shown here is derived from an EMBL/GenBank/DDBJ whole genome shotgun (WGS) entry which is preliminary data.</text>
</comment>
<gene>
    <name evidence="2" type="ORF">A9Q75_18700</name>
</gene>
<dbReference type="NCBIfam" id="TIGR02532">
    <property type="entry name" value="IV_pilin_GFxxxE"/>
    <property type="match status" value="1"/>
</dbReference>
<dbReference type="Proteomes" id="UP000243053">
    <property type="component" value="Unassembled WGS sequence"/>
</dbReference>
<protein>
    <recommendedName>
        <fullName evidence="4">Prepilin-type N-terminal cleavage/methylation domain-containing protein</fullName>
    </recommendedName>
</protein>
<keyword evidence="1" id="KW-0472">Membrane</keyword>
<organism evidence="2 3">
    <name type="scientific">Colwellia psychrerythraea</name>
    <name type="common">Vibrio psychroerythus</name>
    <dbReference type="NCBI Taxonomy" id="28229"/>
    <lineage>
        <taxon>Bacteria</taxon>
        <taxon>Pseudomonadati</taxon>
        <taxon>Pseudomonadota</taxon>
        <taxon>Gammaproteobacteria</taxon>
        <taxon>Alteromonadales</taxon>
        <taxon>Colwelliaceae</taxon>
        <taxon>Colwellia</taxon>
    </lineage>
</organism>
<accession>A0A1Y5E1Z1</accession>
<dbReference type="InterPro" id="IPR012902">
    <property type="entry name" value="N_methyl_site"/>
</dbReference>
<evidence type="ECO:0000313" key="3">
    <source>
        <dbReference type="Proteomes" id="UP000243053"/>
    </source>
</evidence>
<dbReference type="PROSITE" id="PS00409">
    <property type="entry name" value="PROKAR_NTER_METHYL"/>
    <property type="match status" value="1"/>
</dbReference>
<dbReference type="AlphaFoldDB" id="A0A1Y5E1Z1"/>
<reference evidence="3" key="1">
    <citation type="journal article" date="2017" name="Proc. Natl. Acad. Sci. U.S.A.">
        <title>Simulation of Deepwater Horizon oil plume reveals substrate specialization within a complex community of hydrocarbon degraders.</title>
        <authorList>
            <person name="Hu P."/>
            <person name="Dubinsky E.A."/>
            <person name="Probst A.J."/>
            <person name="Wang J."/>
            <person name="Sieber C.M.K."/>
            <person name="Tom L.M."/>
            <person name="Gardinali P."/>
            <person name="Banfield J.F."/>
            <person name="Atlas R.M."/>
            <person name="Andersen G.L."/>
        </authorList>
    </citation>
    <scope>NUCLEOTIDE SEQUENCE [LARGE SCALE GENOMIC DNA]</scope>
</reference>
<dbReference type="Pfam" id="PF07963">
    <property type="entry name" value="N_methyl"/>
    <property type="match status" value="1"/>
</dbReference>
<dbReference type="GO" id="GO:0043683">
    <property type="term" value="P:type IV pilus assembly"/>
    <property type="evidence" value="ECO:0007669"/>
    <property type="project" value="InterPro"/>
</dbReference>
<keyword evidence="1" id="KW-1133">Transmembrane helix</keyword>
<sequence>MNNLIVGRIGHNAKGFTLVELMVSLSIGLVLFAGVMSVFVGMRTTTTETSNYGELQENGRFAVSVLTDDLLRQNFWGDLSGTFTLSSLSGNPVPPAAPGNDCVGEGVNNATFPQGTGSFRTLWGQTIVAGSLNPLSCFTMPANTTTMVDSDVIQFKRVISNPVGAASAGNYYLVANLSTGGIFTGDAADDAYVYGASADAAADAAKAADASDAADDVAAANPGDADAAAAAADAATAETAANNDAVTAAAAVGVAVAAGVPLIVNPRMWEYQHHVYYVRQELVGDDSVPVLMQGRLANFRMNFAPIIDGIERIRFMYGIDTDTNPSQPGYGVVNAFVSATNMTQDLWNNTGGTRVLAVKVFVLARGIRPDNKYTNTNSYQLGDDLPFIPNDNYRRLLFSSTVTLYNTSVDAW</sequence>
<feature type="transmembrane region" description="Helical" evidence="1">
    <location>
        <begin position="21"/>
        <end position="42"/>
    </location>
</feature>
<proteinExistence type="predicted"/>
<dbReference type="InterPro" id="IPR032092">
    <property type="entry name" value="PilW"/>
</dbReference>
<evidence type="ECO:0008006" key="4">
    <source>
        <dbReference type="Google" id="ProtNLM"/>
    </source>
</evidence>
<keyword evidence="1" id="KW-0812">Transmembrane</keyword>
<name>A0A1Y5E1Z1_COLPS</name>
<evidence type="ECO:0000256" key="1">
    <source>
        <dbReference type="SAM" id="Phobius"/>
    </source>
</evidence>